<name>A0A933IBJ5_UNCT6</name>
<evidence type="ECO:0000313" key="4">
    <source>
        <dbReference type="EMBL" id="MBI4726294.1"/>
    </source>
</evidence>
<proteinExistence type="predicted"/>
<dbReference type="SMART" id="SM00471">
    <property type="entry name" value="HDc"/>
    <property type="match status" value="1"/>
</dbReference>
<dbReference type="PANTHER" id="PTHR45228">
    <property type="entry name" value="CYCLIC DI-GMP PHOSPHODIESTERASE TM_0186-RELATED"/>
    <property type="match status" value="1"/>
</dbReference>
<dbReference type="SMART" id="SM00448">
    <property type="entry name" value="REC"/>
    <property type="match status" value="1"/>
</dbReference>
<evidence type="ECO:0000259" key="3">
    <source>
        <dbReference type="PROSITE" id="PS51832"/>
    </source>
</evidence>
<feature type="modified residue" description="4-aspartylphosphate" evidence="1">
    <location>
        <position position="55"/>
    </location>
</feature>
<dbReference type="AlphaFoldDB" id="A0A933IBJ5"/>
<protein>
    <submittedName>
        <fullName evidence="4">Response regulator</fullName>
    </submittedName>
</protein>
<dbReference type="GO" id="GO:0000160">
    <property type="term" value="P:phosphorelay signal transduction system"/>
    <property type="evidence" value="ECO:0007669"/>
    <property type="project" value="InterPro"/>
</dbReference>
<dbReference type="InterPro" id="IPR052020">
    <property type="entry name" value="Cyclic_di-GMP/3'3'-cGAMP_PDE"/>
</dbReference>
<dbReference type="SUPFAM" id="SSF109604">
    <property type="entry name" value="HD-domain/PDEase-like"/>
    <property type="match status" value="1"/>
</dbReference>
<organism evidence="4 5">
    <name type="scientific">candidate division TA06 bacterium</name>
    <dbReference type="NCBI Taxonomy" id="2250710"/>
    <lineage>
        <taxon>Bacteria</taxon>
        <taxon>Bacteria division TA06</taxon>
    </lineage>
</organism>
<dbReference type="InterPro" id="IPR001789">
    <property type="entry name" value="Sig_transdc_resp-reg_receiver"/>
</dbReference>
<feature type="domain" description="HD-GYP" evidence="3">
    <location>
        <begin position="163"/>
        <end position="364"/>
    </location>
</feature>
<accession>A0A933IBJ5</accession>
<dbReference type="PROSITE" id="PS51832">
    <property type="entry name" value="HD_GYP"/>
    <property type="match status" value="1"/>
</dbReference>
<gene>
    <name evidence="4" type="ORF">HY768_03560</name>
</gene>
<evidence type="ECO:0000313" key="5">
    <source>
        <dbReference type="Proteomes" id="UP000736328"/>
    </source>
</evidence>
<dbReference type="Gene3D" id="3.40.50.2300">
    <property type="match status" value="1"/>
</dbReference>
<dbReference type="Proteomes" id="UP000736328">
    <property type="component" value="Unassembled WGS sequence"/>
</dbReference>
<dbReference type="CDD" id="cd00077">
    <property type="entry name" value="HDc"/>
    <property type="match status" value="1"/>
</dbReference>
<dbReference type="Gene3D" id="1.10.3210.10">
    <property type="entry name" value="Hypothetical protein af1432"/>
    <property type="match status" value="1"/>
</dbReference>
<dbReference type="InterPro" id="IPR003607">
    <property type="entry name" value="HD/PDEase_dom"/>
</dbReference>
<evidence type="ECO:0000256" key="1">
    <source>
        <dbReference type="PROSITE-ProRule" id="PRU00169"/>
    </source>
</evidence>
<dbReference type="PROSITE" id="PS50110">
    <property type="entry name" value="RESPONSE_REGULATORY"/>
    <property type="match status" value="1"/>
</dbReference>
<dbReference type="InterPro" id="IPR011006">
    <property type="entry name" value="CheY-like_superfamily"/>
</dbReference>
<dbReference type="SUPFAM" id="SSF52172">
    <property type="entry name" value="CheY-like"/>
    <property type="match status" value="1"/>
</dbReference>
<keyword evidence="1" id="KW-0597">Phosphoprotein</keyword>
<dbReference type="Pfam" id="PF00072">
    <property type="entry name" value="Response_reg"/>
    <property type="match status" value="1"/>
</dbReference>
<evidence type="ECO:0000259" key="2">
    <source>
        <dbReference type="PROSITE" id="PS50110"/>
    </source>
</evidence>
<sequence length="374" mass="42299">MSEQPKILLVDDEETNLNLLKSLCHKMGYGCLTSRDGRQAVEAASTQHPDLIMMDVIMPEMDGFEATRKLKSDPATSHIPVIMVTAASSREDKLKGIACGANDFITKPVDVQELSLRIKNNLNIKEYHDFLKNYSLTLEQQVKERTVKLENVLLQRDQAFDKIKAGYIDTIFRLTLAAEYKDGQTGNHIRRTSHYAKTLALEMGLDQEFAETIYYAMPMHDIGKVGIPDSILLKPGPLNAEEWLVMKEHTTIGSRILTGSQSEILNLAQQIALTHHEHWDGKGYPQKLAAEQIPLAGRIANVVDQYDAIRSRRTYKPRMDHRQALNILTEGDDRSQPGHFDPGIIEVFRKKHQVFEEIYKAHAERNEAARGGKS</sequence>
<dbReference type="EMBL" id="JACQXR010000043">
    <property type="protein sequence ID" value="MBI4726294.1"/>
    <property type="molecule type" value="Genomic_DNA"/>
</dbReference>
<dbReference type="Pfam" id="PF13487">
    <property type="entry name" value="HD_5"/>
    <property type="match status" value="1"/>
</dbReference>
<comment type="caution">
    <text evidence="4">The sequence shown here is derived from an EMBL/GenBank/DDBJ whole genome shotgun (WGS) entry which is preliminary data.</text>
</comment>
<dbReference type="InterPro" id="IPR037522">
    <property type="entry name" value="HD_GYP_dom"/>
</dbReference>
<feature type="domain" description="Response regulatory" evidence="2">
    <location>
        <begin position="6"/>
        <end position="122"/>
    </location>
</feature>
<reference evidence="4" key="1">
    <citation type="submission" date="2020-07" db="EMBL/GenBank/DDBJ databases">
        <title>Huge and variable diversity of episymbiotic CPR bacteria and DPANN archaea in groundwater ecosystems.</title>
        <authorList>
            <person name="He C.Y."/>
            <person name="Keren R."/>
            <person name="Whittaker M."/>
            <person name="Farag I.F."/>
            <person name="Doudna J."/>
            <person name="Cate J.H.D."/>
            <person name="Banfield J.F."/>
        </authorList>
    </citation>
    <scope>NUCLEOTIDE SEQUENCE</scope>
    <source>
        <strain evidence="4">NC_groundwater_1520_Pr4_B-0.1um_53_5</strain>
    </source>
</reference>